<evidence type="ECO:0000313" key="2">
    <source>
        <dbReference type="EMBL" id="KAH7964176.1"/>
    </source>
</evidence>
<reference evidence="2" key="1">
    <citation type="journal article" date="2020" name="Cell">
        <title>Large-Scale Comparative Analyses of Tick Genomes Elucidate Their Genetic Diversity and Vector Capacities.</title>
        <authorList>
            <consortium name="Tick Genome and Microbiome Consortium (TIGMIC)"/>
            <person name="Jia N."/>
            <person name="Wang J."/>
            <person name="Shi W."/>
            <person name="Du L."/>
            <person name="Sun Y."/>
            <person name="Zhan W."/>
            <person name="Jiang J.F."/>
            <person name="Wang Q."/>
            <person name="Zhang B."/>
            <person name="Ji P."/>
            <person name="Bell-Sakyi L."/>
            <person name="Cui X.M."/>
            <person name="Yuan T.T."/>
            <person name="Jiang B.G."/>
            <person name="Yang W.F."/>
            <person name="Lam T.T."/>
            <person name="Chang Q.C."/>
            <person name="Ding S.J."/>
            <person name="Wang X.J."/>
            <person name="Zhu J.G."/>
            <person name="Ruan X.D."/>
            <person name="Zhao L."/>
            <person name="Wei J.T."/>
            <person name="Ye R.Z."/>
            <person name="Que T.C."/>
            <person name="Du C.H."/>
            <person name="Zhou Y.H."/>
            <person name="Cheng J.X."/>
            <person name="Dai P.F."/>
            <person name="Guo W.B."/>
            <person name="Han X.H."/>
            <person name="Huang E.J."/>
            <person name="Li L.F."/>
            <person name="Wei W."/>
            <person name="Gao Y.C."/>
            <person name="Liu J.Z."/>
            <person name="Shao H.Z."/>
            <person name="Wang X."/>
            <person name="Wang C.C."/>
            <person name="Yang T.C."/>
            <person name="Huo Q.B."/>
            <person name="Li W."/>
            <person name="Chen H.Y."/>
            <person name="Chen S.E."/>
            <person name="Zhou L.G."/>
            <person name="Ni X.B."/>
            <person name="Tian J.H."/>
            <person name="Sheng Y."/>
            <person name="Liu T."/>
            <person name="Pan Y.S."/>
            <person name="Xia L.Y."/>
            <person name="Li J."/>
            <person name="Zhao F."/>
            <person name="Cao W.C."/>
        </authorList>
    </citation>
    <scope>NUCLEOTIDE SEQUENCE</scope>
    <source>
        <strain evidence="2">Rmic-2018</strain>
    </source>
</reference>
<name>A0A9J6CZZ5_RHIMP</name>
<evidence type="ECO:0000256" key="1">
    <source>
        <dbReference type="SAM" id="Phobius"/>
    </source>
</evidence>
<keyword evidence="1" id="KW-1133">Transmembrane helix</keyword>
<evidence type="ECO:0000313" key="3">
    <source>
        <dbReference type="Proteomes" id="UP000821866"/>
    </source>
</evidence>
<keyword evidence="1" id="KW-0472">Membrane</keyword>
<feature type="transmembrane region" description="Helical" evidence="1">
    <location>
        <begin position="121"/>
        <end position="144"/>
    </location>
</feature>
<organism evidence="2 3">
    <name type="scientific">Rhipicephalus microplus</name>
    <name type="common">Cattle tick</name>
    <name type="synonym">Boophilus microplus</name>
    <dbReference type="NCBI Taxonomy" id="6941"/>
    <lineage>
        <taxon>Eukaryota</taxon>
        <taxon>Metazoa</taxon>
        <taxon>Ecdysozoa</taxon>
        <taxon>Arthropoda</taxon>
        <taxon>Chelicerata</taxon>
        <taxon>Arachnida</taxon>
        <taxon>Acari</taxon>
        <taxon>Parasitiformes</taxon>
        <taxon>Ixodida</taxon>
        <taxon>Ixodoidea</taxon>
        <taxon>Ixodidae</taxon>
        <taxon>Rhipicephalinae</taxon>
        <taxon>Rhipicephalus</taxon>
        <taxon>Boophilus</taxon>
    </lineage>
</organism>
<sequence length="273" mass="30085">MCILRMLSTRPLTPASSVRRVCFLAGGRPRYRHVVIENWCGSRRSVRQPPRADLQVRDLGQVFYVLLVAFHVVDVERSHSIPVDGHVKLAAVVASAQGASATLAITATPSDEDDEDSLGSAILACIMCVLFSLLAAYFLFFLFITDLHGLLCHSDADGFLRSVIPNNCDFVMVDVPLLPPQRHPLYSYMTSIIFNPASLESRILRHVISAPDTPLLLVVKRSVLHSTAFSPQAVIRGIFQKVVDMKGHGVVLGDRQITDADTADIKKDVQVRE</sequence>
<keyword evidence="1" id="KW-0812">Transmembrane</keyword>
<comment type="caution">
    <text evidence="2">The sequence shown here is derived from an EMBL/GenBank/DDBJ whole genome shotgun (WGS) entry which is preliminary data.</text>
</comment>
<protein>
    <submittedName>
        <fullName evidence="2">Uncharacterized protein</fullName>
    </submittedName>
</protein>
<keyword evidence="3" id="KW-1185">Reference proteome</keyword>
<accession>A0A9J6CZZ5</accession>
<dbReference type="AlphaFoldDB" id="A0A9J6CZZ5"/>
<gene>
    <name evidence="2" type="ORF">HPB51_027584</name>
</gene>
<dbReference type="EMBL" id="JABSTU010004163">
    <property type="protein sequence ID" value="KAH7964176.1"/>
    <property type="molecule type" value="Genomic_DNA"/>
</dbReference>
<proteinExistence type="predicted"/>
<dbReference type="Proteomes" id="UP000821866">
    <property type="component" value="Unassembled WGS sequence"/>
</dbReference>
<reference evidence="2" key="2">
    <citation type="submission" date="2021-09" db="EMBL/GenBank/DDBJ databases">
        <authorList>
            <person name="Jia N."/>
            <person name="Wang J."/>
            <person name="Shi W."/>
            <person name="Du L."/>
            <person name="Sun Y."/>
            <person name="Zhan W."/>
            <person name="Jiang J."/>
            <person name="Wang Q."/>
            <person name="Zhang B."/>
            <person name="Ji P."/>
            <person name="Sakyi L.B."/>
            <person name="Cui X."/>
            <person name="Yuan T."/>
            <person name="Jiang B."/>
            <person name="Yang W."/>
            <person name="Lam T.T.-Y."/>
            <person name="Chang Q."/>
            <person name="Ding S."/>
            <person name="Wang X."/>
            <person name="Zhu J."/>
            <person name="Ruan X."/>
            <person name="Zhao L."/>
            <person name="Wei J."/>
            <person name="Que T."/>
            <person name="Du C."/>
            <person name="Cheng J."/>
            <person name="Dai P."/>
            <person name="Han X."/>
            <person name="Huang E."/>
            <person name="Gao Y."/>
            <person name="Liu J."/>
            <person name="Shao H."/>
            <person name="Ye R."/>
            <person name="Li L."/>
            <person name="Wei W."/>
            <person name="Wang X."/>
            <person name="Wang C."/>
            <person name="Huo Q."/>
            <person name="Li W."/>
            <person name="Guo W."/>
            <person name="Chen H."/>
            <person name="Chen S."/>
            <person name="Zhou L."/>
            <person name="Zhou L."/>
            <person name="Ni X."/>
            <person name="Tian J."/>
            <person name="Zhou Y."/>
            <person name="Sheng Y."/>
            <person name="Liu T."/>
            <person name="Pan Y."/>
            <person name="Xia L."/>
            <person name="Li J."/>
            <person name="Zhao F."/>
            <person name="Cao W."/>
        </authorList>
    </citation>
    <scope>NUCLEOTIDE SEQUENCE</scope>
    <source>
        <strain evidence="2">Rmic-2018</strain>
        <tissue evidence="2">Larvae</tissue>
    </source>
</reference>